<reference evidence="1 2" key="1">
    <citation type="submission" date="2020-12" db="EMBL/GenBank/DDBJ databases">
        <title>FDA dAtabase for Regulatory Grade micrObial Sequences (FDA-ARGOS): Supporting development and validation of Infectious Disease Dx tests.</title>
        <authorList>
            <person name="Sproer C."/>
            <person name="Gronow S."/>
            <person name="Severitt S."/>
            <person name="Schroder I."/>
            <person name="Tallon L."/>
            <person name="Sadzewicz L."/>
            <person name="Zhao X."/>
            <person name="Boylan J."/>
            <person name="Ott S."/>
            <person name="Bowen H."/>
            <person name="Vavikolanu K."/>
            <person name="Mehta A."/>
            <person name="Aluvathingal J."/>
            <person name="Nadendla S."/>
            <person name="Lowell S."/>
            <person name="Myers T."/>
            <person name="Yan Y."/>
            <person name="Sichtig H."/>
        </authorList>
    </citation>
    <scope>NUCLEOTIDE SEQUENCE [LARGE SCALE GENOMIC DNA]</scope>
    <source>
        <strain evidence="1 2">FDAARGOS_872</strain>
    </source>
</reference>
<organism evidence="1 2">
    <name type="scientific">Oligella ureolytica</name>
    <dbReference type="NCBI Taxonomy" id="90244"/>
    <lineage>
        <taxon>Bacteria</taxon>
        <taxon>Pseudomonadati</taxon>
        <taxon>Pseudomonadota</taxon>
        <taxon>Betaproteobacteria</taxon>
        <taxon>Burkholderiales</taxon>
        <taxon>Alcaligenaceae</taxon>
        <taxon>Oligella</taxon>
    </lineage>
</organism>
<proteinExistence type="predicted"/>
<dbReference type="RefSeq" id="WP_156813069.1">
    <property type="nucleotide sequence ID" value="NZ_CP065725.1"/>
</dbReference>
<dbReference type="EMBL" id="CP065725">
    <property type="protein sequence ID" value="QPT40573.1"/>
    <property type="molecule type" value="Genomic_DNA"/>
</dbReference>
<protein>
    <submittedName>
        <fullName evidence="1">Uncharacterized protein</fullName>
    </submittedName>
</protein>
<keyword evidence="2" id="KW-1185">Reference proteome</keyword>
<evidence type="ECO:0000313" key="1">
    <source>
        <dbReference type="EMBL" id="QPT40573.1"/>
    </source>
</evidence>
<name>A0A7T3EVZ5_9BURK</name>
<dbReference type="Proteomes" id="UP000594903">
    <property type="component" value="Chromosome"/>
</dbReference>
<accession>A0A7T3EVZ5</accession>
<evidence type="ECO:0000313" key="2">
    <source>
        <dbReference type="Proteomes" id="UP000594903"/>
    </source>
</evidence>
<sequence length="52" mass="5594">MQRIHANMANMPPEMTTVELKEFLLATERAINVNLAAAYAGDGSGGALNYLN</sequence>
<gene>
    <name evidence="1" type="ORF">I6G29_02985</name>
</gene>